<dbReference type="Gene3D" id="2.60.120.290">
    <property type="entry name" value="Spermadhesin, CUB domain"/>
    <property type="match status" value="1"/>
</dbReference>
<reference evidence="11" key="1">
    <citation type="submission" date="2023-07" db="EMBL/GenBank/DDBJ databases">
        <title>Genomic Encyclopedia of Type Strains, Phase IV (KMG-IV): sequencing the most valuable type-strain genomes for metagenomic binning, comparative biology and taxonomic classification.</title>
        <authorList>
            <person name="Goeker M."/>
        </authorList>
    </citation>
    <scope>NUCLEOTIDE SEQUENCE</scope>
    <source>
        <strain evidence="11">DSM 26174</strain>
    </source>
</reference>
<dbReference type="GO" id="GO:0005975">
    <property type="term" value="P:carbohydrate metabolic process"/>
    <property type="evidence" value="ECO:0007669"/>
    <property type="project" value="UniProtKB-ARBA"/>
</dbReference>
<dbReference type="SUPFAM" id="SSF49854">
    <property type="entry name" value="Spermadhesin, CUB domain"/>
    <property type="match status" value="1"/>
</dbReference>
<dbReference type="InterPro" id="IPR013320">
    <property type="entry name" value="ConA-like_dom_sf"/>
</dbReference>
<dbReference type="InterPro" id="IPR000859">
    <property type="entry name" value="CUB_dom"/>
</dbReference>
<feature type="domain" description="PKD" evidence="10">
    <location>
        <begin position="535"/>
        <end position="621"/>
    </location>
</feature>
<dbReference type="CDD" id="cd00146">
    <property type="entry name" value="PKD"/>
    <property type="match status" value="2"/>
</dbReference>
<keyword evidence="8" id="KW-1015">Disulfide bond</keyword>
<evidence type="ECO:0000256" key="5">
    <source>
        <dbReference type="ARBA" id="ARBA00022801"/>
    </source>
</evidence>
<evidence type="ECO:0000256" key="4">
    <source>
        <dbReference type="ARBA" id="ARBA00022729"/>
    </source>
</evidence>
<dbReference type="PANTHER" id="PTHR47466:SF1">
    <property type="entry name" value="METALLOPROTEASE MEP1 (AFU_ORTHOLOGUE AFUA_1G07730)-RELATED"/>
    <property type="match status" value="1"/>
</dbReference>
<dbReference type="SMART" id="SM00042">
    <property type="entry name" value="CUB"/>
    <property type="match status" value="1"/>
</dbReference>
<sequence length="878" mass="96567">MKLKLLGMQILTSAFIAFGNSGYGQNQTNHHYCGFSNDKLEHSAITNIAPSANELRRSKADEILTFPVVFHIIHENGLENITDDQCIEQVKQLNEDFQAYNDGFNDIINEFSSVKANVGLQFSLAKKDPQGNSTSGIVRHYVKGGSTQYNGEEDDMINSYGWPNDKYLNIYVVRQADYGNPGSPVGYGSGWASPVTGTTCSFWAIGRTRTASPTHPGLVTHELGHYYNLPHTFPTPGTCGDGDGIADTPPTDAASQSPLGRCDLTYAPCGTLTNAQNFMDYSECQVMFTEGQKSVIRQACANIYGSINSQENLITTGVIGEAVSAQFWSDLITLPKNNPVIFTDISETENEEITNYSWEFEGGSPSTHIGKTPPPITYQSNGKYNVKLTVTTASGETDFELKEDYIEITDDLVIRDGDFTVSQGTFWDPGFDGDYGVRTNQTMTLHPENSASKITMVFEDFNMEGGNCTNDYLTIFNGPTTNSPVIGTYCGTNSPGTIASTHSSGALTFKFSSNVEARYPGWKARFASINESLPPIPAFEISSTSICEGESIQINDKSLGQIDQWIWEFPEGSPASFTGATPPEISYAKEGIYDIHLTVSNENGSEKISLENAVQVGISASLPFAESFENNFPPANWKIVNPDNSITWEQRIGVGNNSSSCLIINNSDYNATGQKDDLIMESLDFSEHSEISMTFDVAYTKYNNNSPDQLAVLVSTNCGETWTNVYQKTHTELETVAIPTNSSNAWIPSQADHWRVEEINLSQFSGESDVMIKFENTTGFGTRIWLDNIKIKINDIVLGDRGQSNNIKIYPNPINNKQFNVDAPQSGNYALYSINGHIIEQGSLTKGKNILNTKVSSGIYIFESKINNQTTREKIIIL</sequence>
<dbReference type="GO" id="GO:0006508">
    <property type="term" value="P:proteolysis"/>
    <property type="evidence" value="ECO:0007669"/>
    <property type="project" value="UniProtKB-KW"/>
</dbReference>
<dbReference type="RefSeq" id="WP_309939392.1">
    <property type="nucleotide sequence ID" value="NZ_JAVDQD010000003.1"/>
</dbReference>
<evidence type="ECO:0000256" key="1">
    <source>
        <dbReference type="ARBA" id="ARBA00008721"/>
    </source>
</evidence>
<dbReference type="SUPFAM" id="SSF49899">
    <property type="entry name" value="Concanavalin A-like lectins/glucanases"/>
    <property type="match status" value="1"/>
</dbReference>
<proteinExistence type="inferred from homology"/>
<dbReference type="Pfam" id="PF18962">
    <property type="entry name" value="Por_Secre_tail"/>
    <property type="match status" value="1"/>
</dbReference>
<dbReference type="PROSITE" id="PS01180">
    <property type="entry name" value="CUB"/>
    <property type="match status" value="1"/>
</dbReference>
<keyword evidence="2" id="KW-0645">Protease</keyword>
<keyword evidence="4" id="KW-0732">Signal</keyword>
<keyword evidence="7" id="KW-0482">Metalloprotease</keyword>
<keyword evidence="6" id="KW-0862">Zinc</keyword>
<dbReference type="SUPFAM" id="SSF55486">
    <property type="entry name" value="Metalloproteases ('zincins'), catalytic domain"/>
    <property type="match status" value="1"/>
</dbReference>
<dbReference type="Pfam" id="PF00801">
    <property type="entry name" value="PKD"/>
    <property type="match status" value="1"/>
</dbReference>
<dbReference type="InterPro" id="IPR026444">
    <property type="entry name" value="Secre_tail"/>
</dbReference>
<feature type="domain" description="PKD" evidence="10">
    <location>
        <begin position="340"/>
        <end position="397"/>
    </location>
</feature>
<protein>
    <submittedName>
        <fullName evidence="11">PKD repeat protein</fullName>
    </submittedName>
</protein>
<dbReference type="InterPro" id="IPR000601">
    <property type="entry name" value="PKD_dom"/>
</dbReference>
<comment type="similarity">
    <text evidence="1">Belongs to the peptidase M43B family.</text>
</comment>
<dbReference type="PROSITE" id="PS50093">
    <property type="entry name" value="PKD"/>
    <property type="match status" value="2"/>
</dbReference>
<organism evidence="11 12">
    <name type="scientific">Aureibacter tunicatorum</name>
    <dbReference type="NCBI Taxonomy" id="866807"/>
    <lineage>
        <taxon>Bacteria</taxon>
        <taxon>Pseudomonadati</taxon>
        <taxon>Bacteroidota</taxon>
        <taxon>Cytophagia</taxon>
        <taxon>Cytophagales</taxon>
        <taxon>Persicobacteraceae</taxon>
        <taxon>Aureibacter</taxon>
    </lineage>
</organism>
<dbReference type="InterPro" id="IPR008754">
    <property type="entry name" value="Peptidase_M43"/>
</dbReference>
<dbReference type="InterPro" id="IPR035986">
    <property type="entry name" value="PKD_dom_sf"/>
</dbReference>
<dbReference type="SUPFAM" id="SSF49299">
    <property type="entry name" value="PKD domain"/>
    <property type="match status" value="2"/>
</dbReference>
<dbReference type="NCBIfam" id="TIGR04183">
    <property type="entry name" value="Por_Secre_tail"/>
    <property type="match status" value="1"/>
</dbReference>
<name>A0AAE3XQQ4_9BACT</name>
<dbReference type="GO" id="GO:0008237">
    <property type="term" value="F:metallopeptidase activity"/>
    <property type="evidence" value="ECO:0007669"/>
    <property type="project" value="UniProtKB-KW"/>
</dbReference>
<dbReference type="EMBL" id="JAVDQD010000003">
    <property type="protein sequence ID" value="MDR6239659.1"/>
    <property type="molecule type" value="Genomic_DNA"/>
</dbReference>
<dbReference type="PANTHER" id="PTHR47466">
    <property type="match status" value="1"/>
</dbReference>
<dbReference type="InterPro" id="IPR013783">
    <property type="entry name" value="Ig-like_fold"/>
</dbReference>
<feature type="domain" description="CUB" evidence="9">
    <location>
        <begin position="415"/>
        <end position="529"/>
    </location>
</feature>
<evidence type="ECO:0000256" key="2">
    <source>
        <dbReference type="ARBA" id="ARBA00022670"/>
    </source>
</evidence>
<dbReference type="Gene3D" id="2.60.40.10">
    <property type="entry name" value="Immunoglobulins"/>
    <property type="match status" value="2"/>
</dbReference>
<keyword evidence="3" id="KW-0479">Metal-binding</keyword>
<dbReference type="Gene3D" id="3.40.390.10">
    <property type="entry name" value="Collagenase (Catalytic Domain)"/>
    <property type="match status" value="1"/>
</dbReference>
<comment type="caution">
    <text evidence="11">The sequence shown here is derived from an EMBL/GenBank/DDBJ whole genome shotgun (WGS) entry which is preliminary data.</text>
</comment>
<dbReference type="Pfam" id="PF00431">
    <property type="entry name" value="CUB"/>
    <property type="match status" value="1"/>
</dbReference>
<dbReference type="Pfam" id="PF05572">
    <property type="entry name" value="Peptidase_M43"/>
    <property type="match status" value="1"/>
</dbReference>
<evidence type="ECO:0000259" key="10">
    <source>
        <dbReference type="PROSITE" id="PS50093"/>
    </source>
</evidence>
<evidence type="ECO:0000256" key="3">
    <source>
        <dbReference type="ARBA" id="ARBA00022723"/>
    </source>
</evidence>
<accession>A0AAE3XQQ4</accession>
<evidence type="ECO:0000256" key="8">
    <source>
        <dbReference type="ARBA" id="ARBA00023157"/>
    </source>
</evidence>
<dbReference type="InterPro" id="IPR024079">
    <property type="entry name" value="MetalloPept_cat_dom_sf"/>
</dbReference>
<dbReference type="Proteomes" id="UP001185092">
    <property type="component" value="Unassembled WGS sequence"/>
</dbReference>
<dbReference type="AlphaFoldDB" id="A0AAE3XQQ4"/>
<keyword evidence="5" id="KW-0378">Hydrolase</keyword>
<dbReference type="Pfam" id="PF18911">
    <property type="entry name" value="PKD_4"/>
    <property type="match status" value="1"/>
</dbReference>
<keyword evidence="12" id="KW-1185">Reference proteome</keyword>
<dbReference type="Gene3D" id="2.60.120.260">
    <property type="entry name" value="Galactose-binding domain-like"/>
    <property type="match status" value="1"/>
</dbReference>
<dbReference type="GO" id="GO:0004553">
    <property type="term" value="F:hydrolase activity, hydrolyzing O-glycosyl compounds"/>
    <property type="evidence" value="ECO:0007669"/>
    <property type="project" value="UniProtKB-ARBA"/>
</dbReference>
<dbReference type="InterPro" id="IPR035914">
    <property type="entry name" value="Sperma_CUB_dom_sf"/>
</dbReference>
<dbReference type="SMART" id="SM00089">
    <property type="entry name" value="PKD"/>
    <property type="match status" value="2"/>
</dbReference>
<dbReference type="InterPro" id="IPR022409">
    <property type="entry name" value="PKD/Chitinase_dom"/>
</dbReference>
<evidence type="ECO:0000256" key="6">
    <source>
        <dbReference type="ARBA" id="ARBA00022833"/>
    </source>
</evidence>
<dbReference type="CDD" id="cd00041">
    <property type="entry name" value="CUB"/>
    <property type="match status" value="1"/>
</dbReference>
<gene>
    <name evidence="11" type="ORF">HNQ88_002707</name>
</gene>
<dbReference type="GO" id="GO:0046872">
    <property type="term" value="F:metal ion binding"/>
    <property type="evidence" value="ECO:0007669"/>
    <property type="project" value="UniProtKB-KW"/>
</dbReference>
<evidence type="ECO:0000256" key="7">
    <source>
        <dbReference type="ARBA" id="ARBA00023049"/>
    </source>
</evidence>
<evidence type="ECO:0000313" key="11">
    <source>
        <dbReference type="EMBL" id="MDR6239659.1"/>
    </source>
</evidence>
<evidence type="ECO:0000259" key="9">
    <source>
        <dbReference type="PROSITE" id="PS01180"/>
    </source>
</evidence>
<evidence type="ECO:0000313" key="12">
    <source>
        <dbReference type="Proteomes" id="UP001185092"/>
    </source>
</evidence>